<feature type="compositionally biased region" description="Polar residues" evidence="1">
    <location>
        <begin position="907"/>
        <end position="923"/>
    </location>
</feature>
<organism evidence="3">
    <name type="scientific">Microbotryum lychnidis-dioicae (strain p1A1 Lamole / MvSl-1064)</name>
    <name type="common">Anther smut fungus</name>
    <dbReference type="NCBI Taxonomy" id="683840"/>
    <lineage>
        <taxon>Eukaryota</taxon>
        <taxon>Fungi</taxon>
        <taxon>Dikarya</taxon>
        <taxon>Basidiomycota</taxon>
        <taxon>Pucciniomycotina</taxon>
        <taxon>Microbotryomycetes</taxon>
        <taxon>Microbotryales</taxon>
        <taxon>Microbotryaceae</taxon>
        <taxon>Microbotryum</taxon>
    </lineage>
</organism>
<gene>
    <name evidence="3" type="ORF">MVLG_05003</name>
</gene>
<feature type="compositionally biased region" description="Pro residues" evidence="1">
    <location>
        <begin position="115"/>
        <end position="134"/>
    </location>
</feature>
<dbReference type="STRING" id="683840.U5HCX9"/>
<dbReference type="GO" id="GO:0008270">
    <property type="term" value="F:zinc ion binding"/>
    <property type="evidence" value="ECO:0007669"/>
    <property type="project" value="InterPro"/>
</dbReference>
<dbReference type="AlphaFoldDB" id="U5HCX9"/>
<dbReference type="EnsemblFungi" id="MVLG_05003T0">
    <property type="protein sequence ID" value="MVLG_05003T0"/>
    <property type="gene ID" value="MVLG_05003"/>
</dbReference>
<keyword evidence="5" id="KW-1185">Reference proteome</keyword>
<evidence type="ECO:0000256" key="1">
    <source>
        <dbReference type="SAM" id="MobiDB-lite"/>
    </source>
</evidence>
<dbReference type="EMBL" id="AEIJ01000496">
    <property type="status" value="NOT_ANNOTATED_CDS"/>
    <property type="molecule type" value="Genomic_DNA"/>
</dbReference>
<evidence type="ECO:0000313" key="5">
    <source>
        <dbReference type="Proteomes" id="UP000017200"/>
    </source>
</evidence>
<evidence type="ECO:0000313" key="4">
    <source>
        <dbReference type="EnsemblFungi" id="MVLG_05003T0"/>
    </source>
</evidence>
<feature type="compositionally biased region" description="Gly residues" evidence="1">
    <location>
        <begin position="166"/>
        <end position="176"/>
    </location>
</feature>
<dbReference type="PANTHER" id="PTHR47657:SF7">
    <property type="entry name" value="STEROL REGULATORY ELEMENT-BINDING PROTEIN ECM22"/>
    <property type="match status" value="1"/>
</dbReference>
<dbReference type="Proteomes" id="UP000017200">
    <property type="component" value="Unassembled WGS sequence"/>
</dbReference>
<feature type="compositionally biased region" description="Polar residues" evidence="1">
    <location>
        <begin position="150"/>
        <end position="160"/>
    </location>
</feature>
<evidence type="ECO:0000313" key="3">
    <source>
        <dbReference type="EMBL" id="KDE04531.1"/>
    </source>
</evidence>
<dbReference type="InterPro" id="IPR001138">
    <property type="entry name" value="Zn2Cys6_DnaBD"/>
</dbReference>
<dbReference type="CDD" id="cd00067">
    <property type="entry name" value="GAL4"/>
    <property type="match status" value="1"/>
</dbReference>
<dbReference type="SUPFAM" id="SSF57701">
    <property type="entry name" value="Zn2/Cys6 DNA-binding domain"/>
    <property type="match status" value="1"/>
</dbReference>
<dbReference type="EMBL" id="GL541704">
    <property type="protein sequence ID" value="KDE04531.1"/>
    <property type="molecule type" value="Genomic_DNA"/>
</dbReference>
<dbReference type="InterPro" id="IPR052400">
    <property type="entry name" value="Zn2-C6_fungal_TF"/>
</dbReference>
<dbReference type="HOGENOM" id="CLU_295986_0_0_1"/>
<dbReference type="SMART" id="SM00066">
    <property type="entry name" value="GAL4"/>
    <property type="match status" value="1"/>
</dbReference>
<dbReference type="Gene3D" id="4.10.240.10">
    <property type="entry name" value="Zn(2)-C6 fungal-type DNA-binding domain"/>
    <property type="match status" value="1"/>
</dbReference>
<dbReference type="PANTHER" id="PTHR47657">
    <property type="entry name" value="STEROL REGULATORY ELEMENT-BINDING PROTEIN ECM22"/>
    <property type="match status" value="1"/>
</dbReference>
<protein>
    <recommendedName>
        <fullName evidence="2">Zn(2)-C6 fungal-type domain-containing protein</fullName>
    </recommendedName>
</protein>
<evidence type="ECO:0000259" key="2">
    <source>
        <dbReference type="PROSITE" id="PS50048"/>
    </source>
</evidence>
<dbReference type="InterPro" id="IPR036864">
    <property type="entry name" value="Zn2-C6_fun-type_DNA-bd_sf"/>
</dbReference>
<reference evidence="3" key="2">
    <citation type="submission" date="2010-11" db="EMBL/GenBank/DDBJ databases">
        <authorList>
            <consortium name="The Broad Institute Genome Sequencing Platform"/>
            <person name="Earl A."/>
            <person name="Ward D."/>
            <person name="Feldgarden M."/>
            <person name="Gevers D."/>
            <person name="Butler R."/>
            <person name="Young S.K."/>
            <person name="Zeng Q."/>
            <person name="Gargeya S."/>
            <person name="Fitzgerald M."/>
            <person name="Haas B."/>
            <person name="Abouelleil A."/>
            <person name="Alvarado L."/>
            <person name="Arachchi H.M."/>
            <person name="Berlin A."/>
            <person name="Brown A."/>
            <person name="Chapman S.B."/>
            <person name="Chen Z."/>
            <person name="Dunbar C."/>
            <person name="Freedman E."/>
            <person name="Gearin G."/>
            <person name="Gellesch M."/>
            <person name="Goldberg J."/>
            <person name="Griggs A."/>
            <person name="Gujja S."/>
            <person name="Heilman E."/>
            <person name="Heiman D."/>
            <person name="Howarth C."/>
            <person name="Larson L."/>
            <person name="Lui A."/>
            <person name="MacDonald P.J.P."/>
            <person name="Mehta T."/>
            <person name="Montmayeur A."/>
            <person name="Murphy C."/>
            <person name="Neiman D."/>
            <person name="Pearson M."/>
            <person name="Priest M."/>
            <person name="Roberts A."/>
            <person name="Saif S."/>
            <person name="Shea T."/>
            <person name="Shenoy N."/>
            <person name="Sisk P."/>
            <person name="Stolte C."/>
            <person name="Sykes S."/>
            <person name="White J."/>
            <person name="Yandava C."/>
            <person name="Wortman J."/>
            <person name="Nusbaum C."/>
            <person name="Birren B."/>
        </authorList>
    </citation>
    <scope>NUCLEOTIDE SEQUENCE</scope>
    <source>
        <strain evidence="3">P1A1 Lamole</strain>
    </source>
</reference>
<feature type="compositionally biased region" description="Basic and acidic residues" evidence="1">
    <location>
        <begin position="313"/>
        <end position="325"/>
    </location>
</feature>
<feature type="domain" description="Zn(2)-C6 fungal-type" evidence="2">
    <location>
        <begin position="278"/>
        <end position="308"/>
    </location>
</feature>
<reference evidence="4" key="4">
    <citation type="submission" date="2015-06" db="UniProtKB">
        <authorList>
            <consortium name="EnsemblFungi"/>
        </authorList>
    </citation>
    <scope>IDENTIFICATION</scope>
</reference>
<reference evidence="3 5" key="3">
    <citation type="journal article" date="2015" name="BMC Genomics">
        <title>Sex and parasites: genomic and transcriptomic analysis of Microbotryum lychnidis-dioicae, the biotrophic and plant-castrating anther smut fungus.</title>
        <authorList>
            <person name="Perlin M.H."/>
            <person name="Amselem J."/>
            <person name="Fontanillas E."/>
            <person name="Toh S.S."/>
            <person name="Chen Z."/>
            <person name="Goldberg J."/>
            <person name="Duplessis S."/>
            <person name="Henrissat B."/>
            <person name="Young S."/>
            <person name="Zeng Q."/>
            <person name="Aguileta G."/>
            <person name="Petit E."/>
            <person name="Badouin H."/>
            <person name="Andrews J."/>
            <person name="Razeeq D."/>
            <person name="Gabaldon T."/>
            <person name="Quesneville H."/>
            <person name="Giraud T."/>
            <person name="Hood M.E."/>
            <person name="Schultz D.J."/>
            <person name="Cuomo C.A."/>
        </authorList>
    </citation>
    <scope>NUCLEOTIDE SEQUENCE [LARGE SCALE GENOMIC DNA]</scope>
    <source>
        <strain evidence="5">p1A1 Lamole</strain>
        <strain evidence="3">P1A1 Lamole</strain>
    </source>
</reference>
<dbReference type="PROSITE" id="PS00463">
    <property type="entry name" value="ZN2_CY6_FUNGAL_1"/>
    <property type="match status" value="1"/>
</dbReference>
<feature type="region of interest" description="Disordered" evidence="1">
    <location>
        <begin position="881"/>
        <end position="923"/>
    </location>
</feature>
<dbReference type="InParanoid" id="U5HCX9"/>
<dbReference type="Pfam" id="PF00172">
    <property type="entry name" value="Zn_clus"/>
    <property type="match status" value="1"/>
</dbReference>
<dbReference type="OrthoDB" id="4456959at2759"/>
<feature type="compositionally biased region" description="Basic and acidic residues" evidence="1">
    <location>
        <begin position="187"/>
        <end position="197"/>
    </location>
</feature>
<accession>U5HCX9</accession>
<feature type="region of interest" description="Disordered" evidence="1">
    <location>
        <begin position="108"/>
        <end position="198"/>
    </location>
</feature>
<reference evidence="5" key="1">
    <citation type="submission" date="2010-11" db="EMBL/GenBank/DDBJ databases">
        <title>The genome sequence of Microbotryum violaceum strain p1A1 Lamole.</title>
        <authorList>
            <person name="Cuomo C."/>
            <person name="Perlin M."/>
            <person name="Young S.K."/>
            <person name="Zeng Q."/>
            <person name="Gargeya S."/>
            <person name="Alvarado L."/>
            <person name="Berlin A."/>
            <person name="Chapman S.B."/>
            <person name="Chen Z."/>
            <person name="Freedman E."/>
            <person name="Gellesch M."/>
            <person name="Goldberg J."/>
            <person name="Griggs A."/>
            <person name="Gujja S."/>
            <person name="Heilman E."/>
            <person name="Heiman D."/>
            <person name="Howarth C."/>
            <person name="Mehta T."/>
            <person name="Neiman D."/>
            <person name="Pearson M."/>
            <person name="Roberts A."/>
            <person name="Saif S."/>
            <person name="Shea T."/>
            <person name="Shenoy N."/>
            <person name="Sisk P."/>
            <person name="Stolte C."/>
            <person name="Sykes S."/>
            <person name="White J."/>
            <person name="Yandava C."/>
            <person name="Haas B."/>
            <person name="Nusbaum C."/>
            <person name="Birren B."/>
        </authorList>
    </citation>
    <scope>NUCLEOTIDE SEQUENCE [LARGE SCALE GENOMIC DNA]</scope>
    <source>
        <strain evidence="5">p1A1 Lamole</strain>
    </source>
</reference>
<dbReference type="PROSITE" id="PS50048">
    <property type="entry name" value="ZN2_CY6_FUNGAL_2"/>
    <property type="match status" value="1"/>
</dbReference>
<proteinExistence type="predicted"/>
<dbReference type="GO" id="GO:0000981">
    <property type="term" value="F:DNA-binding transcription factor activity, RNA polymerase II-specific"/>
    <property type="evidence" value="ECO:0007669"/>
    <property type="project" value="InterPro"/>
</dbReference>
<feature type="region of interest" description="Disordered" evidence="1">
    <location>
        <begin position="306"/>
        <end position="325"/>
    </location>
</feature>
<sequence length="1021" mass="111178">MSSRRTLSPPPPTTLPFTDDTLTSHVVPTLVYTPYHIGVSATPADPTRSPASALIPATLGPRVARTGSIPSQSASLSSSSALASTVTTAATSASQYVWSPFNPGQSWDGGAPLRVLPPLPPGAAVSPPPPPPRPQSHSHSTAQGHLVMSSVASDSPNNTITSRAGSGSGSGSGSGRDTGATSAVSYRGKDERFDESRSASLNHTLDPSTMIVTVARAEDESSPDDDHITFEAHSGSRIASNVTMSASGTVKGARVGVKRRRGEIDPGAIEGQYYGDKTCNRCRERRVRCDRAFPICGRCLKRREGCSYPDQTSARKRDDPEESDRVAALEAAVATMEQQLEAQRYDSDYDAKQTSPAASSNTPAWTVPTPVPPLSPDDRNSEASLRLVTSIHSALHPNLSLEESCSLLKFLVEERLGLANIGPFSIEHRLGLPSAAKTLTISLMHAGQRACCSRLPALHALAERIPEYQANLHDLEPSAQLGVAVLCALGARTSPHSALLGISTAALSDGTATPAMYLGAGERRENACRALEARAKEICWAGKVLSEPRWDNLESLAGLTQLLIFEEAQPKESRFVLRNAVGMFVDLMNSDSEEVGFDLSKRLSTSLFADDAMTAPRAMWPCLISTEELQSYFGPAGAALPNFVEQRLASVLEQTLQQPLTRSVLESALATTGLWVCGVQRLFARLAIDRRPNTPSPLQEFRALYALIDEAHAGIQKLQQFLVNIHVPPPGCEDEPYALDQFVLLGVRADTYLVDIINLVHQFLHSDARATWNSTRRDSAFLASLRHESELRVRKSLKLVAFYSQLFLQSNDKHLVYHLVVQLETLPAWTEMAAQRVELPGVSASTEYELSEQELEWLREGLELACYFTPRAGTRLRQLTEARRRLRPGSTSYGNPMQRHAPVDPRPSTQFSSESQHSYTNSLDQSALEPYMATQDSNGAQEYSPYIFDTYGVVSNRDPNLPTHLVPCVPDQPTSHVVDAFQGQSWNDVNLTDQWDALDQGEKEEGQDWMWQVQADGSGLN</sequence>
<feature type="region of interest" description="Disordered" evidence="1">
    <location>
        <begin position="346"/>
        <end position="381"/>
    </location>
</feature>
<name>U5HCX9_USTV1</name>
<feature type="region of interest" description="Disordered" evidence="1">
    <location>
        <begin position="1"/>
        <end position="20"/>
    </location>
</feature>
<feature type="compositionally biased region" description="Polar residues" evidence="1">
    <location>
        <begin position="352"/>
        <end position="364"/>
    </location>
</feature>